<dbReference type="PRINTS" id="PR00455">
    <property type="entry name" value="HTHTETR"/>
</dbReference>
<dbReference type="KEGG" id="rom:EI983_00720"/>
<dbReference type="InterPro" id="IPR036271">
    <property type="entry name" value="Tet_transcr_reg_TetR-rel_C_sf"/>
</dbReference>
<dbReference type="InterPro" id="IPR001647">
    <property type="entry name" value="HTH_TetR"/>
</dbReference>
<feature type="domain" description="HTH tetR-type" evidence="5">
    <location>
        <begin position="1"/>
        <end position="61"/>
    </location>
</feature>
<evidence type="ECO:0000259" key="5">
    <source>
        <dbReference type="PROSITE" id="PS50977"/>
    </source>
</evidence>
<evidence type="ECO:0000256" key="3">
    <source>
        <dbReference type="ARBA" id="ARBA00023163"/>
    </source>
</evidence>
<dbReference type="Proteomes" id="UP000428330">
    <property type="component" value="Chromosome"/>
</dbReference>
<name>A0A6I6ILY8_9RHOB</name>
<proteinExistence type="predicted"/>
<dbReference type="InterPro" id="IPR009057">
    <property type="entry name" value="Homeodomain-like_sf"/>
</dbReference>
<evidence type="ECO:0000313" key="7">
    <source>
        <dbReference type="Proteomes" id="UP000428330"/>
    </source>
</evidence>
<evidence type="ECO:0000256" key="2">
    <source>
        <dbReference type="ARBA" id="ARBA00023125"/>
    </source>
</evidence>
<dbReference type="OrthoDB" id="9809772at2"/>
<keyword evidence="1" id="KW-0805">Transcription regulation</keyword>
<dbReference type="Pfam" id="PF00440">
    <property type="entry name" value="TetR_N"/>
    <property type="match status" value="1"/>
</dbReference>
<protein>
    <submittedName>
        <fullName evidence="6">TetR/AcrR family transcriptional regulator</fullName>
    </submittedName>
</protein>
<organism evidence="6 7">
    <name type="scientific">Roseovarius faecimaris</name>
    <dbReference type="NCBI Taxonomy" id="2494550"/>
    <lineage>
        <taxon>Bacteria</taxon>
        <taxon>Pseudomonadati</taxon>
        <taxon>Pseudomonadota</taxon>
        <taxon>Alphaproteobacteria</taxon>
        <taxon>Rhodobacterales</taxon>
        <taxon>Roseobacteraceae</taxon>
        <taxon>Roseovarius</taxon>
    </lineage>
</organism>
<dbReference type="SUPFAM" id="SSF48498">
    <property type="entry name" value="Tetracyclin repressor-like, C-terminal domain"/>
    <property type="match status" value="1"/>
</dbReference>
<sequence length="190" mass="20677">MDTKRALLTSAERLMRQHGYDAVSFGALAEEIGIKTASIHYHFPRKADLALALLDLYAAKLERQRGNIAMNAGSGGAAIASLVSLYRAALNDGRQLCLCVAFAVGREHLSVEVKAILERFHQQTLNWLENAFERARQDKSMRGISDPKAEAAACLALLEGAQIIARAAGRLAPYDAATEALKQRMTGDPR</sequence>
<keyword evidence="2 4" id="KW-0238">DNA-binding</keyword>
<dbReference type="GO" id="GO:0003677">
    <property type="term" value="F:DNA binding"/>
    <property type="evidence" value="ECO:0007669"/>
    <property type="project" value="UniProtKB-UniRule"/>
</dbReference>
<dbReference type="SUPFAM" id="SSF46689">
    <property type="entry name" value="Homeodomain-like"/>
    <property type="match status" value="1"/>
</dbReference>
<dbReference type="AlphaFoldDB" id="A0A6I6ILY8"/>
<dbReference type="EMBL" id="CP034348">
    <property type="protein sequence ID" value="QGX96881.1"/>
    <property type="molecule type" value="Genomic_DNA"/>
</dbReference>
<dbReference type="RefSeq" id="WP_157705347.1">
    <property type="nucleotide sequence ID" value="NZ_CP034348.1"/>
</dbReference>
<evidence type="ECO:0000256" key="4">
    <source>
        <dbReference type="PROSITE-ProRule" id="PRU00335"/>
    </source>
</evidence>
<dbReference type="Gene3D" id="1.10.357.10">
    <property type="entry name" value="Tetracycline Repressor, domain 2"/>
    <property type="match status" value="1"/>
</dbReference>
<gene>
    <name evidence="6" type="ORF">EI983_00720</name>
</gene>
<evidence type="ECO:0000256" key="1">
    <source>
        <dbReference type="ARBA" id="ARBA00023015"/>
    </source>
</evidence>
<dbReference type="PROSITE" id="PS50977">
    <property type="entry name" value="HTH_TETR_2"/>
    <property type="match status" value="1"/>
</dbReference>
<keyword evidence="3" id="KW-0804">Transcription</keyword>
<keyword evidence="7" id="KW-1185">Reference proteome</keyword>
<accession>A0A6I6ILY8</accession>
<evidence type="ECO:0000313" key="6">
    <source>
        <dbReference type="EMBL" id="QGX96881.1"/>
    </source>
</evidence>
<dbReference type="PANTHER" id="PTHR47506">
    <property type="entry name" value="TRANSCRIPTIONAL REGULATORY PROTEIN"/>
    <property type="match status" value="1"/>
</dbReference>
<reference evidence="7" key="1">
    <citation type="submission" date="2018-12" db="EMBL/GenBank/DDBJ databases">
        <title>Complete genome sequence of Roseovarius sp. MME-070.</title>
        <authorList>
            <person name="Nam Y.-D."/>
            <person name="Kang J."/>
            <person name="Chung W.-H."/>
            <person name="Park Y.S."/>
        </authorList>
    </citation>
    <scope>NUCLEOTIDE SEQUENCE [LARGE SCALE GENOMIC DNA]</scope>
    <source>
        <strain evidence="7">MME-070</strain>
    </source>
</reference>
<feature type="DNA-binding region" description="H-T-H motif" evidence="4">
    <location>
        <begin position="24"/>
        <end position="43"/>
    </location>
</feature>
<dbReference type="PANTHER" id="PTHR47506:SF1">
    <property type="entry name" value="HTH-TYPE TRANSCRIPTIONAL REGULATOR YJDC"/>
    <property type="match status" value="1"/>
</dbReference>